<dbReference type="Proteomes" id="UP000285123">
    <property type="component" value="Unassembled WGS sequence"/>
</dbReference>
<feature type="active site" description="Acyl-thioester intermediate" evidence="6 8">
    <location>
        <position position="171"/>
    </location>
</feature>
<dbReference type="GO" id="GO:0016874">
    <property type="term" value="F:ligase activity"/>
    <property type="evidence" value="ECO:0007669"/>
    <property type="project" value="UniProtKB-KW"/>
</dbReference>
<keyword evidence="2 6" id="KW-0963">Cytoplasm</keyword>
<comment type="caution">
    <text evidence="12">The sequence shown here is derived from an EMBL/GenBank/DDBJ whole genome shotgun (WGS) entry which is preliminary data.</text>
</comment>
<dbReference type="InterPro" id="IPR000544">
    <property type="entry name" value="Octanoyltransferase"/>
</dbReference>
<dbReference type="PROSITE" id="PS01313">
    <property type="entry name" value="LIPB"/>
    <property type="match status" value="1"/>
</dbReference>
<evidence type="ECO:0000259" key="11">
    <source>
        <dbReference type="PROSITE" id="PS51733"/>
    </source>
</evidence>
<dbReference type="RefSeq" id="WP_221177989.1">
    <property type="nucleotide sequence ID" value="NZ_AYKF01000121.1"/>
</dbReference>
<evidence type="ECO:0000256" key="2">
    <source>
        <dbReference type="ARBA" id="ARBA00022490"/>
    </source>
</evidence>
<comment type="subcellular location">
    <subcellularLocation>
        <location evidence="6">Cytoplasm</location>
    </subcellularLocation>
</comment>
<dbReference type="GO" id="GO:0009249">
    <property type="term" value="P:protein lipoylation"/>
    <property type="evidence" value="ECO:0007669"/>
    <property type="project" value="InterPro"/>
</dbReference>
<accession>A0A423PHI5</accession>
<evidence type="ECO:0000256" key="4">
    <source>
        <dbReference type="ARBA" id="ARBA00023315"/>
    </source>
</evidence>
<evidence type="ECO:0000256" key="8">
    <source>
        <dbReference type="PIRSR" id="PIRSR016262-1"/>
    </source>
</evidence>
<keyword evidence="12" id="KW-0436">Ligase</keyword>
<dbReference type="EC" id="2.3.1.181" evidence="6 7"/>
<comment type="similarity">
    <text evidence="6 7">Belongs to the LipB family.</text>
</comment>
<dbReference type="InterPro" id="IPR020605">
    <property type="entry name" value="Octanoyltransferase_CS"/>
</dbReference>
<comment type="miscellaneous">
    <text evidence="6">In the reaction, the free carboxyl group of octanoic acid is attached via an amide linkage to the epsilon-amino group of a specific lysine residue of lipoyl domains of lipoate-dependent enzymes.</text>
</comment>
<dbReference type="HAMAP" id="MF_00013">
    <property type="entry name" value="LipB"/>
    <property type="match status" value="1"/>
</dbReference>
<dbReference type="NCBIfam" id="NF010922">
    <property type="entry name" value="PRK14342.1"/>
    <property type="match status" value="1"/>
</dbReference>
<keyword evidence="4 6" id="KW-0012">Acyltransferase</keyword>
<dbReference type="FunFam" id="3.30.930.10:FF:000020">
    <property type="entry name" value="Octanoyltransferase"/>
    <property type="match status" value="1"/>
</dbReference>
<dbReference type="SUPFAM" id="SSF55681">
    <property type="entry name" value="Class II aaRS and biotin synthetases"/>
    <property type="match status" value="1"/>
</dbReference>
<evidence type="ECO:0000256" key="9">
    <source>
        <dbReference type="PIRSR" id="PIRSR016262-2"/>
    </source>
</evidence>
<dbReference type="GO" id="GO:0005737">
    <property type="term" value="C:cytoplasm"/>
    <property type="evidence" value="ECO:0007669"/>
    <property type="project" value="UniProtKB-SubCell"/>
</dbReference>
<comment type="pathway">
    <text evidence="1 6 7">Protein modification; protein lipoylation via endogenous pathway; protein N(6)-(lipoyl)lysine from octanoyl-[acyl-carrier-protein]: step 1/2.</text>
</comment>
<feature type="binding site" evidence="6 9">
    <location>
        <begin position="153"/>
        <end position="155"/>
    </location>
    <ligand>
        <name>substrate</name>
    </ligand>
</feature>
<sequence length="218" mass="23312">MSAPPLAIRRHGWAPLAYRPVWHRMQAYTDERGPGTPDALWLLNHAPVFTQGKNGRPEHVLAPGDIEVVPIDRGGQVTYHGPGQIMAYLMLDLRRHGIGIRSLVSALENAVIATLAGYGIAARAEPDAPGVYVDGAKICSVGLRVRRGASYHGLALNVNMDLEPFSRIDPCGYHGLTMTQIADFGGPGDLDRVADDLGAQLCIALGINDVEHGSGVPI</sequence>
<dbReference type="EMBL" id="AYKF01000121">
    <property type="protein sequence ID" value="ROO25099.1"/>
    <property type="molecule type" value="Genomic_DNA"/>
</dbReference>
<gene>
    <name evidence="6" type="primary">lipB</name>
    <name evidence="12" type="ORF">SAHL_15055</name>
</gene>
<dbReference type="AlphaFoldDB" id="A0A423PHI5"/>
<feature type="binding site" evidence="6 9">
    <location>
        <begin position="73"/>
        <end position="80"/>
    </location>
    <ligand>
        <name>substrate</name>
    </ligand>
</feature>
<organism evidence="12 13">
    <name type="scientific">Salinisphaera orenii YIM 95161</name>
    <dbReference type="NCBI Taxonomy" id="1051139"/>
    <lineage>
        <taxon>Bacteria</taxon>
        <taxon>Pseudomonadati</taxon>
        <taxon>Pseudomonadota</taxon>
        <taxon>Gammaproteobacteria</taxon>
        <taxon>Salinisphaerales</taxon>
        <taxon>Salinisphaeraceae</taxon>
        <taxon>Salinisphaera</taxon>
    </lineage>
</organism>
<dbReference type="PANTHER" id="PTHR10993:SF7">
    <property type="entry name" value="LIPOYLTRANSFERASE 2, MITOCHONDRIAL-RELATED"/>
    <property type="match status" value="1"/>
</dbReference>
<evidence type="ECO:0000256" key="1">
    <source>
        <dbReference type="ARBA" id="ARBA00004821"/>
    </source>
</evidence>
<dbReference type="PANTHER" id="PTHR10993">
    <property type="entry name" value="OCTANOYLTRANSFERASE"/>
    <property type="match status" value="1"/>
</dbReference>
<evidence type="ECO:0000313" key="12">
    <source>
        <dbReference type="EMBL" id="ROO25099.1"/>
    </source>
</evidence>
<dbReference type="Gene3D" id="3.30.930.10">
    <property type="entry name" value="Bira Bifunctional Protein, Domain 2"/>
    <property type="match status" value="1"/>
</dbReference>
<evidence type="ECO:0000256" key="3">
    <source>
        <dbReference type="ARBA" id="ARBA00022679"/>
    </source>
</evidence>
<evidence type="ECO:0000313" key="13">
    <source>
        <dbReference type="Proteomes" id="UP000285123"/>
    </source>
</evidence>
<dbReference type="NCBIfam" id="TIGR00214">
    <property type="entry name" value="lipB"/>
    <property type="match status" value="1"/>
</dbReference>
<dbReference type="CDD" id="cd16444">
    <property type="entry name" value="LipB"/>
    <property type="match status" value="1"/>
</dbReference>
<feature type="site" description="Lowers pKa of active site Cys" evidence="6 10">
    <location>
        <position position="137"/>
    </location>
</feature>
<reference evidence="12 13" key="1">
    <citation type="submission" date="2013-10" db="EMBL/GenBank/DDBJ databases">
        <title>Salinisphaera halophila YIM 95161 Genome Sequencing.</title>
        <authorList>
            <person name="Lai Q."/>
            <person name="Li C."/>
            <person name="Shao Z."/>
        </authorList>
    </citation>
    <scope>NUCLEOTIDE SEQUENCE [LARGE SCALE GENOMIC DNA]</scope>
    <source>
        <strain evidence="12 13">YIM 95161</strain>
    </source>
</reference>
<dbReference type="InterPro" id="IPR045864">
    <property type="entry name" value="aa-tRNA-synth_II/BPL/LPL"/>
</dbReference>
<evidence type="ECO:0000256" key="5">
    <source>
        <dbReference type="ARBA" id="ARBA00024732"/>
    </source>
</evidence>
<comment type="catalytic activity">
    <reaction evidence="6 7">
        <text>octanoyl-[ACP] + L-lysyl-[protein] = N(6)-octanoyl-L-lysyl-[protein] + holo-[ACP] + H(+)</text>
        <dbReference type="Rhea" id="RHEA:17665"/>
        <dbReference type="Rhea" id="RHEA-COMP:9636"/>
        <dbReference type="Rhea" id="RHEA-COMP:9685"/>
        <dbReference type="Rhea" id="RHEA-COMP:9752"/>
        <dbReference type="Rhea" id="RHEA-COMP:9928"/>
        <dbReference type="ChEBI" id="CHEBI:15378"/>
        <dbReference type="ChEBI" id="CHEBI:29969"/>
        <dbReference type="ChEBI" id="CHEBI:64479"/>
        <dbReference type="ChEBI" id="CHEBI:78463"/>
        <dbReference type="ChEBI" id="CHEBI:78809"/>
        <dbReference type="EC" id="2.3.1.181"/>
    </reaction>
</comment>
<feature type="domain" description="BPL/LPL catalytic" evidence="11">
    <location>
        <begin position="34"/>
        <end position="209"/>
    </location>
</feature>
<proteinExistence type="inferred from homology"/>
<evidence type="ECO:0000256" key="6">
    <source>
        <dbReference type="HAMAP-Rule" id="MF_00013"/>
    </source>
</evidence>
<evidence type="ECO:0000256" key="7">
    <source>
        <dbReference type="PIRNR" id="PIRNR016262"/>
    </source>
</evidence>
<protein>
    <recommendedName>
        <fullName evidence="6 7">Octanoyltransferase</fullName>
        <ecNumber evidence="6 7">2.3.1.181</ecNumber>
    </recommendedName>
    <alternativeName>
        <fullName evidence="6">Lipoate-protein ligase B</fullName>
    </alternativeName>
    <alternativeName>
        <fullName evidence="6">Lipoyl/octanoyl transferase</fullName>
    </alternativeName>
    <alternativeName>
        <fullName evidence="6">Octanoyl-[acyl-carrier-protein]-protein N-octanoyltransferase</fullName>
    </alternativeName>
</protein>
<comment type="function">
    <text evidence="5 6 7">Catalyzes the transfer of endogenously produced octanoic acid from octanoyl-acyl-carrier-protein onto the lipoyl domains of lipoate-dependent enzymes. Lipoyl-ACP can also act as a substrate although octanoyl-ACP is likely to be the physiological substrate.</text>
</comment>
<feature type="binding site" evidence="6 9">
    <location>
        <begin position="140"/>
        <end position="142"/>
    </location>
    <ligand>
        <name>substrate</name>
    </ligand>
</feature>
<dbReference type="GO" id="GO:0033819">
    <property type="term" value="F:lipoyl(octanoyl) transferase activity"/>
    <property type="evidence" value="ECO:0007669"/>
    <property type="project" value="UniProtKB-EC"/>
</dbReference>
<keyword evidence="3 6" id="KW-0808">Transferase</keyword>
<dbReference type="InterPro" id="IPR004143">
    <property type="entry name" value="BPL_LPL_catalytic"/>
</dbReference>
<dbReference type="Pfam" id="PF21948">
    <property type="entry name" value="LplA-B_cat"/>
    <property type="match status" value="1"/>
</dbReference>
<evidence type="ECO:0000256" key="10">
    <source>
        <dbReference type="PIRSR" id="PIRSR016262-3"/>
    </source>
</evidence>
<dbReference type="UniPathway" id="UPA00538">
    <property type="reaction ID" value="UER00592"/>
</dbReference>
<dbReference type="PROSITE" id="PS51733">
    <property type="entry name" value="BPL_LPL_CATALYTIC"/>
    <property type="match status" value="1"/>
</dbReference>
<dbReference type="PIRSF" id="PIRSF016262">
    <property type="entry name" value="LPLase"/>
    <property type="match status" value="1"/>
</dbReference>
<name>A0A423PHI5_9GAMM</name>